<dbReference type="InterPro" id="IPR027417">
    <property type="entry name" value="P-loop_NTPase"/>
</dbReference>
<evidence type="ECO:0000313" key="6">
    <source>
        <dbReference type="EMBL" id="SOC27890.1"/>
    </source>
</evidence>
<dbReference type="Pfam" id="PF00005">
    <property type="entry name" value="ABC_tran"/>
    <property type="match status" value="1"/>
</dbReference>
<dbReference type="PROSITE" id="PS00211">
    <property type="entry name" value="ABC_TRANSPORTER_1"/>
    <property type="match status" value="1"/>
</dbReference>
<dbReference type="Gene3D" id="3.40.50.300">
    <property type="entry name" value="P-loop containing nucleotide triphosphate hydrolases"/>
    <property type="match status" value="1"/>
</dbReference>
<dbReference type="GO" id="GO:0016887">
    <property type="term" value="F:ATP hydrolysis activity"/>
    <property type="evidence" value="ECO:0007669"/>
    <property type="project" value="InterPro"/>
</dbReference>
<dbReference type="EMBL" id="OBMM01000006">
    <property type="protein sequence ID" value="SOC27890.1"/>
    <property type="molecule type" value="Genomic_DNA"/>
</dbReference>
<dbReference type="PANTHER" id="PTHR43166:SF4">
    <property type="entry name" value="PHOSPHONATES IMPORT ATP-BINDING PROTEIN PHNC"/>
    <property type="match status" value="1"/>
</dbReference>
<dbReference type="GO" id="GO:0015424">
    <property type="term" value="F:ABC-type amino acid transporter activity"/>
    <property type="evidence" value="ECO:0007669"/>
    <property type="project" value="InterPro"/>
</dbReference>
<dbReference type="InterPro" id="IPR030679">
    <property type="entry name" value="ABC_ATPase_HisP-typ"/>
</dbReference>
<keyword evidence="3" id="KW-0547">Nucleotide-binding</keyword>
<comment type="similarity">
    <text evidence="1">Belongs to the ABC transporter superfamily.</text>
</comment>
<evidence type="ECO:0000313" key="7">
    <source>
        <dbReference type="Proteomes" id="UP000219068"/>
    </source>
</evidence>
<dbReference type="FunFam" id="3.40.50.300:FF:000020">
    <property type="entry name" value="Amino acid ABC transporter ATP-binding component"/>
    <property type="match status" value="1"/>
</dbReference>
<sequence length="256" mass="28891">MTLSDPQAPAGKLSRPAIEIDNLNKWFGSYHALRDVSLTVGEQEIMVVCGPSGSGKSTLIRCLNHLEEYQEGRICVFGQELARDQKSDRFIHQTMGMVFQNFNLFPHLTVLQNCTLGLTWLRKKTESEARDIAMGLLERVGIEHLADRFPGQLSGGQQQRVAISRSLAMDPKIMLFDEPTSALDPEMVKEVLDVMVKLAESGMTMVCVTHEMQFARQVADRVVFMQDGEIVEVGPPEQVLLHPQWDRTREFLNHIL</sequence>
<evidence type="ECO:0000256" key="4">
    <source>
        <dbReference type="ARBA" id="ARBA00022840"/>
    </source>
</evidence>
<dbReference type="PROSITE" id="PS50893">
    <property type="entry name" value="ABC_TRANSPORTER_2"/>
    <property type="match status" value="1"/>
</dbReference>
<dbReference type="Proteomes" id="UP000219068">
    <property type="component" value="Unassembled WGS sequence"/>
</dbReference>
<evidence type="ECO:0000259" key="5">
    <source>
        <dbReference type="PROSITE" id="PS50893"/>
    </source>
</evidence>
<dbReference type="PANTHER" id="PTHR43166">
    <property type="entry name" value="AMINO ACID IMPORT ATP-BINDING PROTEIN"/>
    <property type="match status" value="1"/>
</dbReference>
<gene>
    <name evidence="6" type="ORF">SAMN05428964_1066</name>
</gene>
<protein>
    <submittedName>
        <fullName evidence="6">Amino acid ABC transporter ATP-binding protein, PAAT family</fullName>
    </submittedName>
</protein>
<evidence type="ECO:0000256" key="1">
    <source>
        <dbReference type="ARBA" id="ARBA00005417"/>
    </source>
</evidence>
<name>A0A285TUI1_9PROT</name>
<dbReference type="CDD" id="cd03262">
    <property type="entry name" value="ABC_HisP_GlnQ"/>
    <property type="match status" value="1"/>
</dbReference>
<dbReference type="RefSeq" id="WP_097052980.1">
    <property type="nucleotide sequence ID" value="NZ_OBMM01000006.1"/>
</dbReference>
<dbReference type="PIRSF" id="PIRSF039085">
    <property type="entry name" value="ABC_ATPase_HisP"/>
    <property type="match status" value="1"/>
</dbReference>
<keyword evidence="4 6" id="KW-0067">ATP-binding</keyword>
<dbReference type="InterPro" id="IPR003593">
    <property type="entry name" value="AAA+_ATPase"/>
</dbReference>
<accession>A0A285TUI1</accession>
<proteinExistence type="inferred from homology"/>
<organism evidence="6 7">
    <name type="scientific">Thalassospira xiamenensis</name>
    <dbReference type="NCBI Taxonomy" id="220697"/>
    <lineage>
        <taxon>Bacteria</taxon>
        <taxon>Pseudomonadati</taxon>
        <taxon>Pseudomonadota</taxon>
        <taxon>Alphaproteobacteria</taxon>
        <taxon>Rhodospirillales</taxon>
        <taxon>Thalassospiraceae</taxon>
        <taxon>Thalassospira</taxon>
    </lineage>
</organism>
<dbReference type="SMART" id="SM00382">
    <property type="entry name" value="AAA"/>
    <property type="match status" value="1"/>
</dbReference>
<reference evidence="6 7" key="1">
    <citation type="submission" date="2017-08" db="EMBL/GenBank/DDBJ databases">
        <authorList>
            <person name="de Groot N.N."/>
        </authorList>
    </citation>
    <scope>NUCLEOTIDE SEQUENCE [LARGE SCALE GENOMIC DNA]</scope>
    <source>
        <strain evidence="6 7">USBA 78</strain>
    </source>
</reference>
<dbReference type="GO" id="GO:0005524">
    <property type="term" value="F:ATP binding"/>
    <property type="evidence" value="ECO:0007669"/>
    <property type="project" value="UniProtKB-KW"/>
</dbReference>
<dbReference type="InterPro" id="IPR003439">
    <property type="entry name" value="ABC_transporter-like_ATP-bd"/>
</dbReference>
<keyword evidence="2" id="KW-0813">Transport</keyword>
<evidence type="ECO:0000256" key="3">
    <source>
        <dbReference type="ARBA" id="ARBA00022741"/>
    </source>
</evidence>
<dbReference type="InterPro" id="IPR050086">
    <property type="entry name" value="MetN_ABC_transporter-like"/>
</dbReference>
<dbReference type="InterPro" id="IPR017871">
    <property type="entry name" value="ABC_transporter-like_CS"/>
</dbReference>
<dbReference type="AlphaFoldDB" id="A0A285TUI1"/>
<feature type="domain" description="ABC transporter" evidence="5">
    <location>
        <begin position="18"/>
        <end position="252"/>
    </location>
</feature>
<evidence type="ECO:0000256" key="2">
    <source>
        <dbReference type="ARBA" id="ARBA00022448"/>
    </source>
</evidence>
<dbReference type="SUPFAM" id="SSF52540">
    <property type="entry name" value="P-loop containing nucleoside triphosphate hydrolases"/>
    <property type="match status" value="1"/>
</dbReference>